<name>A0A1H1EXM7_9BACI</name>
<dbReference type="PANTHER" id="PTHR45528:SF11">
    <property type="entry name" value="HISTIDINE KINASE"/>
    <property type="match status" value="1"/>
</dbReference>
<dbReference type="FunFam" id="3.30.565.10:FF:000006">
    <property type="entry name" value="Sensor histidine kinase WalK"/>
    <property type="match status" value="1"/>
</dbReference>
<keyword evidence="13" id="KW-0843">Virulence</keyword>
<dbReference type="SMART" id="SM00388">
    <property type="entry name" value="HisKA"/>
    <property type="match status" value="1"/>
</dbReference>
<dbReference type="RefSeq" id="WP_092493846.1">
    <property type="nucleotide sequence ID" value="NZ_FNKD01000003.1"/>
</dbReference>
<evidence type="ECO:0000256" key="14">
    <source>
        <dbReference type="ARBA" id="ARBA00023136"/>
    </source>
</evidence>
<evidence type="ECO:0000256" key="6">
    <source>
        <dbReference type="ARBA" id="ARBA00022679"/>
    </source>
</evidence>
<dbReference type="InterPro" id="IPR003594">
    <property type="entry name" value="HATPase_dom"/>
</dbReference>
<dbReference type="InterPro" id="IPR003660">
    <property type="entry name" value="HAMP_dom"/>
</dbReference>
<keyword evidence="14 17" id="KW-0472">Membrane</keyword>
<gene>
    <name evidence="20" type="ORF">SAMN05216231_3099</name>
</gene>
<comment type="subcellular location">
    <subcellularLocation>
        <location evidence="2">Cell membrane</location>
        <topology evidence="2">Multi-pass membrane protein</topology>
    </subcellularLocation>
</comment>
<sequence length="457" mass="51875">MRTLYSKFVITTILIMLFSTIVGFMVSNTYYHQTVKQENDRKNMEIAKGMAEFAVTQDNLDSYLKHTAASGYQLFVINSSGQEKFYGGSFRDKTLASEVKEKVLNGDVYHGMKNFPKETFVTGFFANELTNTVGVPFTYQGESYALFMRPNIELLFSEVHFVLGWMIIVMVILSIIAVLIGSRMLVNPIRKLSSATNKVVEEDFDVHLDINRKDEIGQLAGSFNEMIARLGELDKMRKSFISNVSHDIQSPLLNIQGYTRLLESNTLTKEDKDAYIQVIHDETNRMSMLTKQLLVLTTLEQKGNFRNKEMVDVTAQLKEIIQKYRWLLDEKEIAVSYSLDEVIVSGDPDMLYTVWENLLTNAIKYNCPDGSIELTIIERQSEVEIAFQDTGIGLAPAEQGQIFERFYRADDARTRTTEGTGLGLSIVKQIIDMHGGRINVRSVLDEGTAFNVILPKM</sequence>
<dbReference type="SUPFAM" id="SSF55874">
    <property type="entry name" value="ATPase domain of HSP90 chaperone/DNA topoisomerase II/histidine kinase"/>
    <property type="match status" value="1"/>
</dbReference>
<evidence type="ECO:0000256" key="11">
    <source>
        <dbReference type="ARBA" id="ARBA00022989"/>
    </source>
</evidence>
<dbReference type="Gene3D" id="1.10.287.130">
    <property type="match status" value="1"/>
</dbReference>
<feature type="domain" description="HAMP" evidence="19">
    <location>
        <begin position="183"/>
        <end position="235"/>
    </location>
</feature>
<protein>
    <recommendedName>
        <fullName evidence="16">Heme sensor protein HssS</fullName>
        <ecNumber evidence="3">2.7.13.3</ecNumber>
    </recommendedName>
</protein>
<dbReference type="InterPro" id="IPR036890">
    <property type="entry name" value="HATPase_C_sf"/>
</dbReference>
<evidence type="ECO:0000256" key="3">
    <source>
        <dbReference type="ARBA" id="ARBA00012438"/>
    </source>
</evidence>
<dbReference type="CDD" id="cd00075">
    <property type="entry name" value="HATPase"/>
    <property type="match status" value="1"/>
</dbReference>
<dbReference type="InterPro" id="IPR004358">
    <property type="entry name" value="Sig_transdc_His_kin-like_C"/>
</dbReference>
<organism evidence="20 21">
    <name type="scientific">Virgibacillus salinus</name>
    <dbReference type="NCBI Taxonomy" id="553311"/>
    <lineage>
        <taxon>Bacteria</taxon>
        <taxon>Bacillati</taxon>
        <taxon>Bacillota</taxon>
        <taxon>Bacilli</taxon>
        <taxon>Bacillales</taxon>
        <taxon>Bacillaceae</taxon>
        <taxon>Virgibacillus</taxon>
    </lineage>
</organism>
<dbReference type="GO" id="GO:0005886">
    <property type="term" value="C:plasma membrane"/>
    <property type="evidence" value="ECO:0007669"/>
    <property type="project" value="UniProtKB-SubCell"/>
</dbReference>
<dbReference type="SMART" id="SM00387">
    <property type="entry name" value="HATPase_c"/>
    <property type="match status" value="1"/>
</dbReference>
<dbReference type="EMBL" id="FNKD01000003">
    <property type="protein sequence ID" value="SDQ93408.1"/>
    <property type="molecule type" value="Genomic_DNA"/>
</dbReference>
<dbReference type="Pfam" id="PF02518">
    <property type="entry name" value="HATPase_c"/>
    <property type="match status" value="1"/>
</dbReference>
<keyword evidence="12" id="KW-0902">Two-component regulatory system</keyword>
<evidence type="ECO:0000256" key="10">
    <source>
        <dbReference type="ARBA" id="ARBA00022840"/>
    </source>
</evidence>
<keyword evidence="4" id="KW-1003">Cell membrane</keyword>
<evidence type="ECO:0000256" key="1">
    <source>
        <dbReference type="ARBA" id="ARBA00000085"/>
    </source>
</evidence>
<dbReference type="PROSITE" id="PS50109">
    <property type="entry name" value="HIS_KIN"/>
    <property type="match status" value="1"/>
</dbReference>
<evidence type="ECO:0000256" key="16">
    <source>
        <dbReference type="ARBA" id="ARBA00040841"/>
    </source>
</evidence>
<dbReference type="Pfam" id="PF00672">
    <property type="entry name" value="HAMP"/>
    <property type="match status" value="1"/>
</dbReference>
<evidence type="ECO:0000259" key="19">
    <source>
        <dbReference type="PROSITE" id="PS50885"/>
    </source>
</evidence>
<evidence type="ECO:0000256" key="4">
    <source>
        <dbReference type="ARBA" id="ARBA00022475"/>
    </source>
</evidence>
<dbReference type="PROSITE" id="PS50885">
    <property type="entry name" value="HAMP"/>
    <property type="match status" value="1"/>
</dbReference>
<accession>A0A1H1EXM7</accession>
<dbReference type="SUPFAM" id="SSF47384">
    <property type="entry name" value="Homodimeric domain of signal transducing histidine kinase"/>
    <property type="match status" value="1"/>
</dbReference>
<evidence type="ECO:0000256" key="7">
    <source>
        <dbReference type="ARBA" id="ARBA00022692"/>
    </source>
</evidence>
<evidence type="ECO:0000256" key="5">
    <source>
        <dbReference type="ARBA" id="ARBA00022553"/>
    </source>
</evidence>
<evidence type="ECO:0000256" key="9">
    <source>
        <dbReference type="ARBA" id="ARBA00022777"/>
    </source>
</evidence>
<comment type="catalytic activity">
    <reaction evidence="1">
        <text>ATP + protein L-histidine = ADP + protein N-phospho-L-histidine.</text>
        <dbReference type="EC" id="2.7.13.3"/>
    </reaction>
</comment>
<dbReference type="InterPro" id="IPR050398">
    <property type="entry name" value="HssS/ArlS-like"/>
</dbReference>
<evidence type="ECO:0000256" key="13">
    <source>
        <dbReference type="ARBA" id="ARBA00023026"/>
    </source>
</evidence>
<dbReference type="InterPro" id="IPR003661">
    <property type="entry name" value="HisK_dim/P_dom"/>
</dbReference>
<dbReference type="InterPro" id="IPR036097">
    <property type="entry name" value="HisK_dim/P_sf"/>
</dbReference>
<keyword evidence="6" id="KW-0808">Transferase</keyword>
<dbReference type="InterPro" id="IPR005467">
    <property type="entry name" value="His_kinase_dom"/>
</dbReference>
<dbReference type="SMART" id="SM00304">
    <property type="entry name" value="HAMP"/>
    <property type="match status" value="1"/>
</dbReference>
<reference evidence="20 21" key="1">
    <citation type="submission" date="2016-10" db="EMBL/GenBank/DDBJ databases">
        <authorList>
            <person name="de Groot N.N."/>
        </authorList>
    </citation>
    <scope>NUCLEOTIDE SEQUENCE [LARGE SCALE GENOMIC DNA]</scope>
    <source>
        <strain evidence="20 21">CGMCC 1.10449</strain>
    </source>
</reference>
<dbReference type="EC" id="2.7.13.3" evidence="3"/>
<evidence type="ECO:0000256" key="2">
    <source>
        <dbReference type="ARBA" id="ARBA00004651"/>
    </source>
</evidence>
<dbReference type="SUPFAM" id="SSF158472">
    <property type="entry name" value="HAMP domain-like"/>
    <property type="match status" value="1"/>
</dbReference>
<dbReference type="CDD" id="cd00082">
    <property type="entry name" value="HisKA"/>
    <property type="match status" value="1"/>
</dbReference>
<keyword evidence="5" id="KW-0597">Phosphoprotein</keyword>
<feature type="transmembrane region" description="Helical" evidence="17">
    <location>
        <begin position="7"/>
        <end position="26"/>
    </location>
</feature>
<evidence type="ECO:0000313" key="20">
    <source>
        <dbReference type="EMBL" id="SDQ93408.1"/>
    </source>
</evidence>
<feature type="domain" description="Histidine kinase" evidence="18">
    <location>
        <begin position="243"/>
        <end position="457"/>
    </location>
</feature>
<dbReference type="PRINTS" id="PR00344">
    <property type="entry name" value="BCTRLSENSOR"/>
</dbReference>
<dbReference type="Gene3D" id="3.30.565.10">
    <property type="entry name" value="Histidine kinase-like ATPase, C-terminal domain"/>
    <property type="match status" value="1"/>
</dbReference>
<dbReference type="STRING" id="553311.SAMN05216231_3099"/>
<dbReference type="GO" id="GO:0000155">
    <property type="term" value="F:phosphorelay sensor kinase activity"/>
    <property type="evidence" value="ECO:0007669"/>
    <property type="project" value="InterPro"/>
</dbReference>
<dbReference type="CDD" id="cd06225">
    <property type="entry name" value="HAMP"/>
    <property type="match status" value="1"/>
</dbReference>
<evidence type="ECO:0000256" key="12">
    <source>
        <dbReference type="ARBA" id="ARBA00023012"/>
    </source>
</evidence>
<dbReference type="GO" id="GO:0005524">
    <property type="term" value="F:ATP binding"/>
    <property type="evidence" value="ECO:0007669"/>
    <property type="project" value="UniProtKB-KW"/>
</dbReference>
<dbReference type="AlphaFoldDB" id="A0A1H1EXM7"/>
<evidence type="ECO:0000256" key="8">
    <source>
        <dbReference type="ARBA" id="ARBA00022741"/>
    </source>
</evidence>
<keyword evidence="8" id="KW-0547">Nucleotide-binding</keyword>
<evidence type="ECO:0000259" key="18">
    <source>
        <dbReference type="PROSITE" id="PS50109"/>
    </source>
</evidence>
<keyword evidence="11 17" id="KW-1133">Transmembrane helix</keyword>
<keyword evidence="9 20" id="KW-0418">Kinase</keyword>
<evidence type="ECO:0000256" key="15">
    <source>
        <dbReference type="ARBA" id="ARBA00037219"/>
    </source>
</evidence>
<evidence type="ECO:0000313" key="21">
    <source>
        <dbReference type="Proteomes" id="UP000199444"/>
    </source>
</evidence>
<dbReference type="FunFam" id="1.10.287.130:FF:000001">
    <property type="entry name" value="Two-component sensor histidine kinase"/>
    <property type="match status" value="1"/>
</dbReference>
<proteinExistence type="predicted"/>
<dbReference type="Pfam" id="PF00512">
    <property type="entry name" value="HisKA"/>
    <property type="match status" value="1"/>
</dbReference>
<comment type="function">
    <text evidence="15">Member of the two-component regulatory system HssS/HssR involved in intracellular heme homeostasis and tempering of staphylococcal virulence. HssS functions as a heme sensor histidine kinase which is autophosphorylated at a histidine residue and transfers its phosphate group to an aspartate residue of HssR. HssR/HssS activates the expression of hrtAB, an efflux pump, in response to extracellular heme, hemin, hemoglobin or blood.</text>
</comment>
<keyword evidence="10" id="KW-0067">ATP-binding</keyword>
<keyword evidence="7 17" id="KW-0812">Transmembrane</keyword>
<dbReference type="Proteomes" id="UP000199444">
    <property type="component" value="Unassembled WGS sequence"/>
</dbReference>
<dbReference type="PANTHER" id="PTHR45528">
    <property type="entry name" value="SENSOR HISTIDINE KINASE CPXA"/>
    <property type="match status" value="1"/>
</dbReference>
<evidence type="ECO:0000256" key="17">
    <source>
        <dbReference type="SAM" id="Phobius"/>
    </source>
</evidence>
<keyword evidence="21" id="KW-1185">Reference proteome</keyword>
<dbReference type="Gene3D" id="6.10.340.10">
    <property type="match status" value="1"/>
</dbReference>
<feature type="transmembrane region" description="Helical" evidence="17">
    <location>
        <begin position="159"/>
        <end position="181"/>
    </location>
</feature>